<dbReference type="Proteomes" id="UP000260025">
    <property type="component" value="Unassembled WGS sequence"/>
</dbReference>
<accession>A0A3E2VZ28</accession>
<dbReference type="InterPro" id="IPR050229">
    <property type="entry name" value="GlpE_sulfurtransferase"/>
</dbReference>
<dbReference type="EMBL" id="QVEV01000009">
    <property type="protein sequence ID" value="RGC16248.1"/>
    <property type="molecule type" value="Genomic_DNA"/>
</dbReference>
<evidence type="ECO:0000313" key="2">
    <source>
        <dbReference type="EMBL" id="RGC16248.1"/>
    </source>
</evidence>
<dbReference type="Pfam" id="PF00581">
    <property type="entry name" value="Rhodanese"/>
    <property type="match status" value="1"/>
</dbReference>
<dbReference type="OrthoDB" id="9800872at2"/>
<dbReference type="SMART" id="SM00450">
    <property type="entry name" value="RHOD"/>
    <property type="match status" value="1"/>
</dbReference>
<gene>
    <name evidence="2" type="ORF">DXA38_07940</name>
</gene>
<dbReference type="AlphaFoldDB" id="A0A3E2VZ28"/>
<comment type="caution">
    <text evidence="2">The sequence shown here is derived from an EMBL/GenBank/DDBJ whole genome shotgun (WGS) entry which is preliminary data.</text>
</comment>
<dbReference type="InterPro" id="IPR036873">
    <property type="entry name" value="Rhodanese-like_dom_sf"/>
</dbReference>
<dbReference type="Gene3D" id="3.40.250.10">
    <property type="entry name" value="Rhodanese-like domain"/>
    <property type="match status" value="1"/>
</dbReference>
<reference evidence="2 3" key="1">
    <citation type="submission" date="2018-08" db="EMBL/GenBank/DDBJ databases">
        <title>A genome reference for cultivated species of the human gut microbiota.</title>
        <authorList>
            <person name="Zou Y."/>
            <person name="Xue W."/>
            <person name="Luo G."/>
        </authorList>
    </citation>
    <scope>NUCLEOTIDE SEQUENCE [LARGE SCALE GENOMIC DNA]</scope>
    <source>
        <strain evidence="2 3">OF01-2LB</strain>
    </source>
</reference>
<organism evidence="2 3">
    <name type="scientific">Clostridium innocuum</name>
    <dbReference type="NCBI Taxonomy" id="1522"/>
    <lineage>
        <taxon>Bacteria</taxon>
        <taxon>Bacillati</taxon>
        <taxon>Bacillota</taxon>
        <taxon>Clostridia</taxon>
        <taxon>Eubacteriales</taxon>
        <taxon>Clostridiaceae</taxon>
        <taxon>Clostridium</taxon>
    </lineage>
</organism>
<evidence type="ECO:0000313" key="3">
    <source>
        <dbReference type="Proteomes" id="UP000260025"/>
    </source>
</evidence>
<dbReference type="InterPro" id="IPR001763">
    <property type="entry name" value="Rhodanese-like_dom"/>
</dbReference>
<dbReference type="SUPFAM" id="SSF52821">
    <property type="entry name" value="Rhodanese/Cell cycle control phosphatase"/>
    <property type="match status" value="1"/>
</dbReference>
<protein>
    <submittedName>
        <fullName evidence="2">Rhodanese-like domain-containing protein</fullName>
    </submittedName>
</protein>
<sequence length="133" mass="15124">MGPYREVSAAITVWDRSSPGSENSMLFFKQRQQAMAMSIEEGLLLKKKEPSICLLDVRTPKEYASKHLPESINLPLQQMETVHAIIPDLQTRILVYCQSGSRSRRAVIALKKYGYEQVTDLGGIMHWNGKMVR</sequence>
<proteinExistence type="predicted"/>
<dbReference type="CDD" id="cd00158">
    <property type="entry name" value="RHOD"/>
    <property type="match status" value="1"/>
</dbReference>
<evidence type="ECO:0000259" key="1">
    <source>
        <dbReference type="PROSITE" id="PS50206"/>
    </source>
</evidence>
<dbReference type="PANTHER" id="PTHR43031">
    <property type="entry name" value="FAD-DEPENDENT OXIDOREDUCTASE"/>
    <property type="match status" value="1"/>
</dbReference>
<feature type="domain" description="Rhodanese" evidence="1">
    <location>
        <begin position="48"/>
        <end position="133"/>
    </location>
</feature>
<name>A0A3E2VZ28_CLOIN</name>
<dbReference type="PROSITE" id="PS50206">
    <property type="entry name" value="RHODANESE_3"/>
    <property type="match status" value="1"/>
</dbReference>
<dbReference type="PANTHER" id="PTHR43031:SF16">
    <property type="entry name" value="OXIDOREDUCTASE"/>
    <property type="match status" value="1"/>
</dbReference>